<dbReference type="EMBL" id="PSQG01000002">
    <property type="protein sequence ID" value="RCH46086.1"/>
    <property type="molecule type" value="Genomic_DNA"/>
</dbReference>
<sequence>MNFKKLENNLLDMIQEQQVKIGYMSGVTRFYYPLQSLNRLLGTELTEEEMQHAMEKFSDHACDRLGKVTASSKNGRFCITLPPQASDYVHENRKPSEFLVHFIGTVARHGCTLDEVMDVFHAYSEHVHVEKTTGTGFDYLVYFEDGIPDDYRYCLSLEGEHMIYHKFTPEDYEDFGF</sequence>
<comment type="caution">
    <text evidence="1">The sequence shown here is derived from an EMBL/GenBank/DDBJ whole genome shotgun (WGS) entry which is preliminary data.</text>
</comment>
<evidence type="ECO:0000313" key="1">
    <source>
        <dbReference type="EMBL" id="RCH46086.1"/>
    </source>
</evidence>
<evidence type="ECO:0000313" key="2">
    <source>
        <dbReference type="Proteomes" id="UP000253208"/>
    </source>
</evidence>
<dbReference type="RefSeq" id="WP_092071731.1">
    <property type="nucleotide sequence ID" value="NZ_PSQG01000002.1"/>
</dbReference>
<gene>
    <name evidence="1" type="ORF">C4886_01605</name>
</gene>
<dbReference type="InterPro" id="IPR024539">
    <property type="entry name" value="DUF3877"/>
</dbReference>
<name>A0A367G7N2_9FIRM</name>
<dbReference type="Proteomes" id="UP000253208">
    <property type="component" value="Unassembled WGS sequence"/>
</dbReference>
<organism evidence="1 2">
    <name type="scientific">Blautia obeum</name>
    <dbReference type="NCBI Taxonomy" id="40520"/>
    <lineage>
        <taxon>Bacteria</taxon>
        <taxon>Bacillati</taxon>
        <taxon>Bacillota</taxon>
        <taxon>Clostridia</taxon>
        <taxon>Lachnospirales</taxon>
        <taxon>Lachnospiraceae</taxon>
        <taxon>Blautia</taxon>
    </lineage>
</organism>
<proteinExistence type="predicted"/>
<dbReference type="Pfam" id="PF12993">
    <property type="entry name" value="DUF3877"/>
    <property type="match status" value="1"/>
</dbReference>
<reference evidence="1 2" key="1">
    <citation type="submission" date="2018-02" db="EMBL/GenBank/DDBJ databases">
        <title>Complete genome sequencing of Faecalibacterium prausnitzii strains isolated from the human gut.</title>
        <authorList>
            <person name="Fitzgerald B.C."/>
            <person name="Shkoporov A.N."/>
            <person name="Ross P.R."/>
            <person name="Hill C."/>
        </authorList>
    </citation>
    <scope>NUCLEOTIDE SEQUENCE [LARGE SCALE GENOMIC DNA]</scope>
    <source>
        <strain evidence="1 2">APC942/31-1</strain>
    </source>
</reference>
<accession>A0A367G7N2</accession>
<dbReference type="AlphaFoldDB" id="A0A367G7N2"/>
<protein>
    <submittedName>
        <fullName evidence="1">Uncharacterized protein</fullName>
    </submittedName>
</protein>